<dbReference type="EMBL" id="CAJNOK010002025">
    <property type="protein sequence ID" value="CAF0841236.1"/>
    <property type="molecule type" value="Genomic_DNA"/>
</dbReference>
<dbReference type="AlphaFoldDB" id="A0A8S2HC53"/>
<keyword evidence="2" id="KW-0802">TPR repeat</keyword>
<dbReference type="EMBL" id="CAJOBA010002025">
    <property type="protein sequence ID" value="CAF3626194.1"/>
    <property type="molecule type" value="Genomic_DNA"/>
</dbReference>
<keyword evidence="1" id="KW-0677">Repeat</keyword>
<dbReference type="Gene3D" id="1.25.40.10">
    <property type="entry name" value="Tetratricopeptide repeat domain"/>
    <property type="match status" value="1"/>
</dbReference>
<dbReference type="InterPro" id="IPR011990">
    <property type="entry name" value="TPR-like_helical_dom_sf"/>
</dbReference>
<accession>A0A8S2HC53</accession>
<dbReference type="Proteomes" id="UP000677228">
    <property type="component" value="Unassembled WGS sequence"/>
</dbReference>
<dbReference type="SUPFAM" id="SSF48452">
    <property type="entry name" value="TPR-like"/>
    <property type="match status" value="1"/>
</dbReference>
<organism evidence="4 5">
    <name type="scientific">Didymodactylos carnosus</name>
    <dbReference type="NCBI Taxonomy" id="1234261"/>
    <lineage>
        <taxon>Eukaryota</taxon>
        <taxon>Metazoa</taxon>
        <taxon>Spiralia</taxon>
        <taxon>Gnathifera</taxon>
        <taxon>Rotifera</taxon>
        <taxon>Eurotatoria</taxon>
        <taxon>Bdelloidea</taxon>
        <taxon>Philodinida</taxon>
        <taxon>Philodinidae</taxon>
        <taxon>Didymodactylos</taxon>
    </lineage>
</organism>
<dbReference type="Pfam" id="PF13424">
    <property type="entry name" value="TPR_12"/>
    <property type="match status" value="1"/>
</dbReference>
<evidence type="ECO:0000313" key="5">
    <source>
        <dbReference type="Proteomes" id="UP000682733"/>
    </source>
</evidence>
<dbReference type="PANTHER" id="PTHR45641:SF1">
    <property type="entry name" value="AAA+ ATPASE DOMAIN-CONTAINING PROTEIN"/>
    <property type="match status" value="1"/>
</dbReference>
<comment type="caution">
    <text evidence="4">The sequence shown here is derived from an EMBL/GenBank/DDBJ whole genome shotgun (WGS) entry which is preliminary data.</text>
</comment>
<name>A0A8S2HC53_9BILA</name>
<evidence type="ECO:0000256" key="1">
    <source>
        <dbReference type="ARBA" id="ARBA00022737"/>
    </source>
</evidence>
<gene>
    <name evidence="3" type="ORF">OVA965_LOCUS6655</name>
    <name evidence="4" type="ORF">TMI583_LOCUS6651</name>
</gene>
<reference evidence="4" key="1">
    <citation type="submission" date="2021-02" db="EMBL/GenBank/DDBJ databases">
        <authorList>
            <person name="Nowell W R."/>
        </authorList>
    </citation>
    <scope>NUCLEOTIDE SEQUENCE</scope>
</reference>
<evidence type="ECO:0000256" key="2">
    <source>
        <dbReference type="ARBA" id="ARBA00022803"/>
    </source>
</evidence>
<dbReference type="Proteomes" id="UP000682733">
    <property type="component" value="Unassembled WGS sequence"/>
</dbReference>
<dbReference type="PANTHER" id="PTHR45641">
    <property type="entry name" value="TETRATRICOPEPTIDE REPEAT PROTEIN (AFU_ORTHOLOGUE AFUA_6G03870)"/>
    <property type="match status" value="1"/>
</dbReference>
<protein>
    <submittedName>
        <fullName evidence="4">Uncharacterized protein</fullName>
    </submittedName>
</protein>
<evidence type="ECO:0000313" key="3">
    <source>
        <dbReference type="EMBL" id="CAF0841236.1"/>
    </source>
</evidence>
<evidence type="ECO:0000313" key="4">
    <source>
        <dbReference type="EMBL" id="CAF3626194.1"/>
    </source>
</evidence>
<sequence>MGAWPGIEPGAHAPEARILPLDHQATEMFCLRGRIQTLDRNIYYELGDYDKDIEYLNKTLEIELNTVATNHPDLDRTYHNLSTAFHEQNKLNEALKYMQMEKMFTTQSSTFY</sequence>
<proteinExistence type="predicted"/>